<gene>
    <name evidence="3" type="ORF">BCV69DRAFT_302307</name>
    <name evidence="2" type="ORF">BCV69DRAFT_307899</name>
</gene>
<evidence type="ECO:0000256" key="1">
    <source>
        <dbReference type="SAM" id="MobiDB-lite"/>
    </source>
</evidence>
<dbReference type="Proteomes" id="UP000245942">
    <property type="component" value="Unassembled WGS sequence"/>
</dbReference>
<feature type="region of interest" description="Disordered" evidence="1">
    <location>
        <begin position="1"/>
        <end position="31"/>
    </location>
</feature>
<protein>
    <submittedName>
        <fullName evidence="3">Uncharacterized protein</fullName>
    </submittedName>
</protein>
<evidence type="ECO:0000313" key="3">
    <source>
        <dbReference type="EMBL" id="PWN23775.1"/>
    </source>
</evidence>
<dbReference type="EMBL" id="KZ819326">
    <property type="protein sequence ID" value="PWN21043.1"/>
    <property type="molecule type" value="Genomic_DNA"/>
</dbReference>
<proteinExistence type="predicted"/>
<evidence type="ECO:0000313" key="2">
    <source>
        <dbReference type="EMBL" id="PWN21043.1"/>
    </source>
</evidence>
<feature type="region of interest" description="Disordered" evidence="1">
    <location>
        <begin position="227"/>
        <end position="278"/>
    </location>
</feature>
<sequence length="464" mass="52163">APNRSSELVNELDAREELGRRTGNSTRVAREAEDAVGRPFEVEIAMTIQPMVKQTTPQGLVKDKKLKHYRHFVRFKPLVSYLNFTIAIAKGIDPATGTPEEDYKTAQPHFCIPRSKRFDQYIAINSQQDYEYFLDALKSSKWVNARGQWEVWRAPEVAPSADDSDVEVVSAAKKSRQPAVTPLERSLPLDDTIPEVNELTRKWPVCTHPLCRDYVIERWALDIRMPGSRYTTTNPPSHVLDDLPIPRFVPPRKDATRHRSRPSIASSAQSARESTPSIVCDEELSSWPSSMTSSHSTSDTRRSLADITNLADSRRIVSDGALGSQAAAAAMQPRATKDNLTGPYMSCLDLSREGHMWQDDDLLIKLANVSIFDMHTLADIWHCDKLPQLHFGLVDCSRIEQMLRAWHAIPDAAPNEAQTLKAQRMRMIAPDKKEMQRMAGLLREPTPPTAAAAQNHPLEDSQQT</sequence>
<name>A0A316UKL7_9BASI</name>
<dbReference type="RefSeq" id="XP_025350935.1">
    <property type="nucleotide sequence ID" value="XM_025494637.1"/>
</dbReference>
<feature type="non-terminal residue" evidence="3">
    <location>
        <position position="1"/>
    </location>
</feature>
<dbReference type="GeneID" id="37016371"/>
<reference evidence="3 4" key="1">
    <citation type="journal article" date="2018" name="Mol. Biol. Evol.">
        <title>Broad Genomic Sampling Reveals a Smut Pathogenic Ancestry of the Fungal Clade Ustilaginomycotina.</title>
        <authorList>
            <person name="Kijpornyongpan T."/>
            <person name="Mondo S.J."/>
            <person name="Barry K."/>
            <person name="Sandor L."/>
            <person name="Lee J."/>
            <person name="Lipzen A."/>
            <person name="Pangilinan J."/>
            <person name="LaButti K."/>
            <person name="Hainaut M."/>
            <person name="Henrissat B."/>
            <person name="Grigoriev I.V."/>
            <person name="Spatafora J.W."/>
            <person name="Aime M.C."/>
        </authorList>
    </citation>
    <scope>NUCLEOTIDE SEQUENCE [LARGE SCALE GENOMIC DNA]</scope>
    <source>
        <strain evidence="3 4">MCA 4718</strain>
    </source>
</reference>
<keyword evidence="4" id="KW-1185">Reference proteome</keyword>
<feature type="region of interest" description="Disordered" evidence="1">
    <location>
        <begin position="443"/>
        <end position="464"/>
    </location>
</feature>
<accession>A0A316UKL7</accession>
<organism evidence="3 4">
    <name type="scientific">Pseudomicrostroma glucosiphilum</name>
    <dbReference type="NCBI Taxonomy" id="1684307"/>
    <lineage>
        <taxon>Eukaryota</taxon>
        <taxon>Fungi</taxon>
        <taxon>Dikarya</taxon>
        <taxon>Basidiomycota</taxon>
        <taxon>Ustilaginomycotina</taxon>
        <taxon>Exobasidiomycetes</taxon>
        <taxon>Microstromatales</taxon>
        <taxon>Microstromatales incertae sedis</taxon>
        <taxon>Pseudomicrostroma</taxon>
    </lineage>
</organism>
<dbReference type="AlphaFoldDB" id="A0A316UKL7"/>
<evidence type="ECO:0000313" key="4">
    <source>
        <dbReference type="Proteomes" id="UP000245942"/>
    </source>
</evidence>
<feature type="compositionally biased region" description="Polar residues" evidence="1">
    <location>
        <begin position="263"/>
        <end position="277"/>
    </location>
</feature>
<dbReference type="EMBL" id="KZ819321">
    <property type="protein sequence ID" value="PWN23775.1"/>
    <property type="molecule type" value="Genomic_DNA"/>
</dbReference>